<sequence>MFIGSLATLDLPIVVDMIGIFELKGPYCTLSMTDWFFQALSVIPRGSWGDVSRRFTMIRLLYYSPPPFPRRSPPPVVAVGSCSDRLARTSPHCSRFGHPLLDQLGRPLTVPTWTTPQSALLYALNQSAISALFQLAAELLHFSSSSSLPLQIRMRPVLSRPTSKTHSYIVT</sequence>
<dbReference type="AlphaFoldDB" id="A0A2Z7BTG6"/>
<dbReference type="Proteomes" id="UP000250235">
    <property type="component" value="Unassembled WGS sequence"/>
</dbReference>
<dbReference type="OrthoDB" id="3934549at2759"/>
<gene>
    <name evidence="1" type="ORF">F511_32610</name>
</gene>
<keyword evidence="2" id="KW-1185">Reference proteome</keyword>
<evidence type="ECO:0000313" key="1">
    <source>
        <dbReference type="EMBL" id="KZV37709.1"/>
    </source>
</evidence>
<reference evidence="1 2" key="1">
    <citation type="journal article" date="2015" name="Proc. Natl. Acad. Sci. U.S.A.">
        <title>The resurrection genome of Boea hygrometrica: A blueprint for survival of dehydration.</title>
        <authorList>
            <person name="Xiao L."/>
            <person name="Yang G."/>
            <person name="Zhang L."/>
            <person name="Yang X."/>
            <person name="Zhao S."/>
            <person name="Ji Z."/>
            <person name="Zhou Q."/>
            <person name="Hu M."/>
            <person name="Wang Y."/>
            <person name="Chen M."/>
            <person name="Xu Y."/>
            <person name="Jin H."/>
            <person name="Xiao X."/>
            <person name="Hu G."/>
            <person name="Bao F."/>
            <person name="Hu Y."/>
            <person name="Wan P."/>
            <person name="Li L."/>
            <person name="Deng X."/>
            <person name="Kuang T."/>
            <person name="Xiang C."/>
            <person name="Zhu J.K."/>
            <person name="Oliver M.J."/>
            <person name="He Y."/>
        </authorList>
    </citation>
    <scope>NUCLEOTIDE SEQUENCE [LARGE SCALE GENOMIC DNA]</scope>
    <source>
        <strain evidence="2">cv. XS01</strain>
    </source>
</reference>
<dbReference type="EMBL" id="KV002512">
    <property type="protein sequence ID" value="KZV37709.1"/>
    <property type="molecule type" value="Genomic_DNA"/>
</dbReference>
<proteinExistence type="predicted"/>
<name>A0A2Z7BTG6_9LAMI</name>
<accession>A0A2Z7BTG6</accession>
<protein>
    <submittedName>
        <fullName evidence="1">GABA transporter 1-like</fullName>
    </submittedName>
</protein>
<organism evidence="1 2">
    <name type="scientific">Dorcoceras hygrometricum</name>
    <dbReference type="NCBI Taxonomy" id="472368"/>
    <lineage>
        <taxon>Eukaryota</taxon>
        <taxon>Viridiplantae</taxon>
        <taxon>Streptophyta</taxon>
        <taxon>Embryophyta</taxon>
        <taxon>Tracheophyta</taxon>
        <taxon>Spermatophyta</taxon>
        <taxon>Magnoliopsida</taxon>
        <taxon>eudicotyledons</taxon>
        <taxon>Gunneridae</taxon>
        <taxon>Pentapetalae</taxon>
        <taxon>asterids</taxon>
        <taxon>lamiids</taxon>
        <taxon>Lamiales</taxon>
        <taxon>Gesneriaceae</taxon>
        <taxon>Didymocarpoideae</taxon>
        <taxon>Trichosporeae</taxon>
        <taxon>Loxocarpinae</taxon>
        <taxon>Dorcoceras</taxon>
    </lineage>
</organism>
<evidence type="ECO:0000313" key="2">
    <source>
        <dbReference type="Proteomes" id="UP000250235"/>
    </source>
</evidence>